<evidence type="ECO:0000256" key="2">
    <source>
        <dbReference type="ARBA" id="ARBA00022823"/>
    </source>
</evidence>
<dbReference type="HAMAP" id="MF_00272">
    <property type="entry name" value="GcvH"/>
    <property type="match status" value="1"/>
</dbReference>
<dbReference type="PROSITE" id="PS00189">
    <property type="entry name" value="LIPOYL"/>
    <property type="match status" value="1"/>
</dbReference>
<protein>
    <submittedName>
        <fullName evidence="4">Glycine cleavage system H protein</fullName>
    </submittedName>
</protein>
<evidence type="ECO:0000313" key="4">
    <source>
        <dbReference type="EMBL" id="CUS51295.1"/>
    </source>
</evidence>
<dbReference type="SUPFAM" id="SSF51230">
    <property type="entry name" value="Single hybrid motif"/>
    <property type="match status" value="1"/>
</dbReference>
<dbReference type="PANTHER" id="PTHR11715:SF3">
    <property type="entry name" value="GLYCINE CLEAVAGE SYSTEM H PROTEIN-RELATED"/>
    <property type="match status" value="1"/>
</dbReference>
<dbReference type="InterPro" id="IPR002930">
    <property type="entry name" value="GCV_H"/>
</dbReference>
<comment type="similarity">
    <text evidence="1">Belongs to the GcvH family.</text>
</comment>
<dbReference type="NCBIfam" id="NF002270">
    <property type="entry name" value="PRK01202.1"/>
    <property type="match status" value="1"/>
</dbReference>
<feature type="domain" description="Lipoyl-binding" evidence="3">
    <location>
        <begin position="1"/>
        <end position="82"/>
    </location>
</feature>
<dbReference type="InterPro" id="IPR033753">
    <property type="entry name" value="GCV_H/Fam206"/>
</dbReference>
<dbReference type="Pfam" id="PF01597">
    <property type="entry name" value="GCV_H"/>
    <property type="match status" value="1"/>
</dbReference>
<evidence type="ECO:0000256" key="1">
    <source>
        <dbReference type="ARBA" id="ARBA00009249"/>
    </source>
</evidence>
<gene>
    <name evidence="4" type="ORF">MGWOODY_XGa332</name>
</gene>
<dbReference type="GO" id="GO:0019464">
    <property type="term" value="P:glycine decarboxylation via glycine cleavage system"/>
    <property type="evidence" value="ECO:0007669"/>
    <property type="project" value="InterPro"/>
</dbReference>
<dbReference type="PANTHER" id="PTHR11715">
    <property type="entry name" value="GLYCINE CLEAVAGE SYSTEM H PROTEIN"/>
    <property type="match status" value="1"/>
</dbReference>
<dbReference type="AlphaFoldDB" id="A0A170PQZ6"/>
<dbReference type="Gene3D" id="2.40.50.100">
    <property type="match status" value="1"/>
</dbReference>
<dbReference type="GO" id="GO:0005960">
    <property type="term" value="C:glycine cleavage complex"/>
    <property type="evidence" value="ECO:0007669"/>
    <property type="project" value="InterPro"/>
</dbReference>
<dbReference type="InterPro" id="IPR017453">
    <property type="entry name" value="GCV_H_sub"/>
</dbReference>
<dbReference type="InterPro" id="IPR011053">
    <property type="entry name" value="Single_hybrid_motif"/>
</dbReference>
<name>A0A170PQZ6_9ZZZZ</name>
<dbReference type="NCBIfam" id="TIGR00527">
    <property type="entry name" value="gcvH"/>
    <property type="match status" value="1"/>
</dbReference>
<keyword evidence="2" id="KW-0450">Lipoyl</keyword>
<evidence type="ECO:0000259" key="3">
    <source>
        <dbReference type="PROSITE" id="PS50968"/>
    </source>
</evidence>
<organism evidence="4">
    <name type="scientific">hydrothermal vent metagenome</name>
    <dbReference type="NCBI Taxonomy" id="652676"/>
    <lineage>
        <taxon>unclassified sequences</taxon>
        <taxon>metagenomes</taxon>
        <taxon>ecological metagenomes</taxon>
    </lineage>
</organism>
<sequence length="106" mass="11223">MTVGITDYAQDQLGELVYVELPAVGTTVNQGDEAAVIESVKAAGDVKSPVTGTIVEVNESLNDSPESVNNDATGQGWFYKIEIADTSELENLLSETTYNALIAEPS</sequence>
<dbReference type="PROSITE" id="PS50968">
    <property type="entry name" value="BIOTINYL_LIPOYL"/>
    <property type="match status" value="1"/>
</dbReference>
<proteinExistence type="inferred from homology"/>
<reference evidence="4" key="1">
    <citation type="submission" date="2015-10" db="EMBL/GenBank/DDBJ databases">
        <authorList>
            <person name="Gilbert D.G."/>
        </authorList>
    </citation>
    <scope>NUCLEOTIDE SEQUENCE</scope>
</reference>
<dbReference type="EMBL" id="CZRL01000059">
    <property type="protein sequence ID" value="CUS51295.1"/>
    <property type="molecule type" value="Genomic_DNA"/>
</dbReference>
<dbReference type="InterPro" id="IPR003016">
    <property type="entry name" value="2-oxoA_DH_lipoyl-BS"/>
</dbReference>
<dbReference type="GO" id="GO:0005829">
    <property type="term" value="C:cytosol"/>
    <property type="evidence" value="ECO:0007669"/>
    <property type="project" value="TreeGrafter"/>
</dbReference>
<accession>A0A170PQZ6</accession>
<dbReference type="GO" id="GO:0009249">
    <property type="term" value="P:protein lipoylation"/>
    <property type="evidence" value="ECO:0007669"/>
    <property type="project" value="TreeGrafter"/>
</dbReference>
<dbReference type="CDD" id="cd06848">
    <property type="entry name" value="GCS_H"/>
    <property type="match status" value="1"/>
</dbReference>
<dbReference type="InterPro" id="IPR000089">
    <property type="entry name" value="Biotin_lipoyl"/>
</dbReference>